<dbReference type="Proteomes" id="UP001062846">
    <property type="component" value="Chromosome 12"/>
</dbReference>
<gene>
    <name evidence="1" type="ORF">RHMOL_Rhmol12G0049600</name>
</gene>
<evidence type="ECO:0000313" key="1">
    <source>
        <dbReference type="EMBL" id="KAI8527099.1"/>
    </source>
</evidence>
<reference evidence="1" key="1">
    <citation type="submission" date="2022-02" db="EMBL/GenBank/DDBJ databases">
        <title>Plant Genome Project.</title>
        <authorList>
            <person name="Zhang R.-G."/>
        </authorList>
    </citation>
    <scope>NUCLEOTIDE SEQUENCE</scope>
    <source>
        <strain evidence="1">AT1</strain>
    </source>
</reference>
<proteinExistence type="predicted"/>
<dbReference type="EMBL" id="CM046399">
    <property type="protein sequence ID" value="KAI8527099.1"/>
    <property type="molecule type" value="Genomic_DNA"/>
</dbReference>
<name>A0ACC0LEJ1_RHOML</name>
<keyword evidence="2" id="KW-1185">Reference proteome</keyword>
<organism evidence="1 2">
    <name type="scientific">Rhododendron molle</name>
    <name type="common">Chinese azalea</name>
    <name type="synonym">Azalea mollis</name>
    <dbReference type="NCBI Taxonomy" id="49168"/>
    <lineage>
        <taxon>Eukaryota</taxon>
        <taxon>Viridiplantae</taxon>
        <taxon>Streptophyta</taxon>
        <taxon>Embryophyta</taxon>
        <taxon>Tracheophyta</taxon>
        <taxon>Spermatophyta</taxon>
        <taxon>Magnoliopsida</taxon>
        <taxon>eudicotyledons</taxon>
        <taxon>Gunneridae</taxon>
        <taxon>Pentapetalae</taxon>
        <taxon>asterids</taxon>
        <taxon>Ericales</taxon>
        <taxon>Ericaceae</taxon>
        <taxon>Ericoideae</taxon>
        <taxon>Rhodoreae</taxon>
        <taxon>Rhododendron</taxon>
    </lineage>
</organism>
<protein>
    <submittedName>
        <fullName evidence="1">Uncharacterized protein</fullName>
    </submittedName>
</protein>
<accession>A0ACC0LEJ1</accession>
<comment type="caution">
    <text evidence="1">The sequence shown here is derived from an EMBL/GenBank/DDBJ whole genome shotgun (WGS) entry which is preliminary data.</text>
</comment>
<sequence>MEDFALKETKPHLGGAKVTRDKLTSTYDLVEEMLYLYVRVVEAKDFPGKYVTGSCDPYIEVKLGNYKGITRLFEKQSNPKWNQVFAFSKDRLQSSVLQVTVKDKDVFMDDFIGRVQFDLNEVPKLVPPDSPLPPQWYRLEDRHGNKVEGELMLAFWMGTQADEAFLEAWRMDSIGIGSDRLAHTRPKVYLSPKLWCLRVNVIEAQDLMPGDETRFPEVFVKAILGNQALRTGISMSKNNNVMWNEDLLFVAAEPFDEPLNLSVEDRVAPNTDEVLGKCAMRSH</sequence>
<evidence type="ECO:0000313" key="2">
    <source>
        <dbReference type="Proteomes" id="UP001062846"/>
    </source>
</evidence>